<dbReference type="Gene3D" id="3.40.50.150">
    <property type="entry name" value="Vaccinia Virus protein VP39"/>
    <property type="match status" value="1"/>
</dbReference>
<gene>
    <name evidence="1" type="ORF">SAMN05443287_11492</name>
</gene>
<reference evidence="2" key="1">
    <citation type="submission" date="2016-10" db="EMBL/GenBank/DDBJ databases">
        <authorList>
            <person name="Varghese N."/>
            <person name="Submissions S."/>
        </authorList>
    </citation>
    <scope>NUCLEOTIDE SEQUENCE [LARGE SCALE GENOMIC DNA]</scope>
    <source>
        <strain evidence="2">CGMCC 4.7038</strain>
    </source>
</reference>
<evidence type="ECO:0008006" key="3">
    <source>
        <dbReference type="Google" id="ProtNLM"/>
    </source>
</evidence>
<dbReference type="EMBL" id="FNYV01000014">
    <property type="protein sequence ID" value="SEK01629.1"/>
    <property type="molecule type" value="Genomic_DNA"/>
</dbReference>
<name>A0A1H7DIK8_9ACTN</name>
<accession>A0A1H7DIK8</accession>
<evidence type="ECO:0000313" key="1">
    <source>
        <dbReference type="EMBL" id="SEK01629.1"/>
    </source>
</evidence>
<proteinExistence type="predicted"/>
<dbReference type="Proteomes" id="UP000198707">
    <property type="component" value="Unassembled WGS sequence"/>
</dbReference>
<dbReference type="STRING" id="1144548.SAMN05443287_11492"/>
<keyword evidence="2" id="KW-1185">Reference proteome</keyword>
<organism evidence="1 2">
    <name type="scientific">Micromonospora phaseoli</name>
    <dbReference type="NCBI Taxonomy" id="1144548"/>
    <lineage>
        <taxon>Bacteria</taxon>
        <taxon>Bacillati</taxon>
        <taxon>Actinomycetota</taxon>
        <taxon>Actinomycetes</taxon>
        <taxon>Micromonosporales</taxon>
        <taxon>Micromonosporaceae</taxon>
        <taxon>Micromonospora</taxon>
    </lineage>
</organism>
<dbReference type="RefSeq" id="WP_139218015.1">
    <property type="nucleotide sequence ID" value="NZ_BOPI01000001.1"/>
</dbReference>
<dbReference type="OrthoDB" id="3755682at2"/>
<dbReference type="InterPro" id="IPR029063">
    <property type="entry name" value="SAM-dependent_MTases_sf"/>
</dbReference>
<dbReference type="SUPFAM" id="SSF53335">
    <property type="entry name" value="S-adenosyl-L-methionine-dependent methyltransferases"/>
    <property type="match status" value="1"/>
</dbReference>
<evidence type="ECO:0000313" key="2">
    <source>
        <dbReference type="Proteomes" id="UP000198707"/>
    </source>
</evidence>
<dbReference type="AlphaFoldDB" id="A0A1H7DIK8"/>
<sequence>MSPGTPVRLLGDEMHAWSDLDGAHGPGPVRGTGLAALLTGAYGRTLVVGPHHPELLDTLPPADLTVLVRGLPDAEALAARYADRPGVRVCCGGPERLTTGPAYDTVVALDGLARLNSVEGAELTWGEAFELLVSVLRPGGRLLLGVENHIGLHRLLALPAGSTDSDWAALGEYDDTRPAGLARLRDRLAAAGLRIGGTWAAFPSPRAPVALLGTELLADADLTGFLQAALAVVEPARLGPVDPEPVLPGPVDPEPVLPGLADPERLAGAAIRNGAALELAPGWVLLAERRPDHGTVPVGHDTWAPAAGATPAAAVLVQEGRVRQVHPDQAGGWRFADGGAVPSGRTVEDLVVAASLRRDLPAVRALLTAWQSGVEAGVPADRLVVTPTGDWHGLAAATEPVAALRRLASRLVDAGLADLWPAGELAATLAVTAGQRPGPLVGDGDDGRVRGWRELTVDRDRLARELTEARALQRWYERTLTERDDELKRLRRIVSLLHGTPTARAGRLLLAAVRTARSAVRRPTP</sequence>
<protein>
    <recommendedName>
        <fullName evidence="3">Methyltransferase domain-containing protein</fullName>
    </recommendedName>
</protein>